<evidence type="ECO:0000256" key="4">
    <source>
        <dbReference type="ARBA" id="ARBA00023163"/>
    </source>
</evidence>
<dbReference type="InterPro" id="IPR000847">
    <property type="entry name" value="LysR_HTH_N"/>
</dbReference>
<keyword evidence="2" id="KW-0805">Transcription regulation</keyword>
<evidence type="ECO:0000256" key="1">
    <source>
        <dbReference type="ARBA" id="ARBA00009437"/>
    </source>
</evidence>
<dbReference type="Pfam" id="PF03466">
    <property type="entry name" value="LysR_substrate"/>
    <property type="match status" value="1"/>
</dbReference>
<comment type="similarity">
    <text evidence="1">Belongs to the LysR transcriptional regulatory family.</text>
</comment>
<dbReference type="InterPro" id="IPR036390">
    <property type="entry name" value="WH_DNA-bd_sf"/>
</dbReference>
<dbReference type="InterPro" id="IPR036388">
    <property type="entry name" value="WH-like_DNA-bd_sf"/>
</dbReference>
<dbReference type="PANTHER" id="PTHR30537:SF71">
    <property type="entry name" value="TRANSCRIPTIONAL REGULATORY PROTEIN"/>
    <property type="match status" value="1"/>
</dbReference>
<dbReference type="InterPro" id="IPR058163">
    <property type="entry name" value="LysR-type_TF_proteobact-type"/>
</dbReference>
<dbReference type="Gene3D" id="1.10.10.10">
    <property type="entry name" value="Winged helix-like DNA-binding domain superfamily/Winged helix DNA-binding domain"/>
    <property type="match status" value="1"/>
</dbReference>
<comment type="caution">
    <text evidence="6">The sequence shown here is derived from an EMBL/GenBank/DDBJ whole genome shotgun (WGS) entry which is preliminary data.</text>
</comment>
<feature type="domain" description="HTH lysR-type" evidence="5">
    <location>
        <begin position="11"/>
        <end position="63"/>
    </location>
</feature>
<evidence type="ECO:0000256" key="2">
    <source>
        <dbReference type="ARBA" id="ARBA00023015"/>
    </source>
</evidence>
<keyword evidence="4" id="KW-0804">Transcription</keyword>
<evidence type="ECO:0000256" key="3">
    <source>
        <dbReference type="ARBA" id="ARBA00023125"/>
    </source>
</evidence>
<sequence>MTDLSGRSGELEVFAAIVAAGGVSAGARRLGLVPSTASRMLKRLEERIGARLIVRESRLFRLTREGETCYRSARRILADLDELEQTLGDGVHPRGLLKVSTSIAFGRLHILPLIDAFNALYPDVTVQVSLTDRVVDLTTGEADVAIRIGRLPDSDLKVRKLAESARLIVGSPAYLAQYGTPLSPDALEQHVCLRLATSGRTFPWPFVVSGSPVEWLPNGPFIVDNGEALVQLAIAGFGLARVGAFHISGEIARGELIPVLELYRSTETEIIQAVFAGQPAVSGRVRAFVDFLADTLVV</sequence>
<dbReference type="PANTHER" id="PTHR30537">
    <property type="entry name" value="HTH-TYPE TRANSCRIPTIONAL REGULATOR"/>
    <property type="match status" value="1"/>
</dbReference>
<reference evidence="6 7" key="1">
    <citation type="submission" date="2023-01" db="EMBL/GenBank/DDBJ databases">
        <title>Novel species of the genus Asticcacaulis isolated from rivers.</title>
        <authorList>
            <person name="Lu H."/>
        </authorList>
    </citation>
    <scope>NUCLEOTIDE SEQUENCE [LARGE SCALE GENOMIC DNA]</scope>
    <source>
        <strain evidence="6 7">DXS10W</strain>
    </source>
</reference>
<dbReference type="CDD" id="cd08422">
    <property type="entry name" value="PBP2_CrgA_like"/>
    <property type="match status" value="1"/>
</dbReference>
<keyword evidence="7" id="KW-1185">Reference proteome</keyword>
<organism evidence="6 7">
    <name type="scientific">Asticcacaulis currens</name>
    <dbReference type="NCBI Taxonomy" id="2984210"/>
    <lineage>
        <taxon>Bacteria</taxon>
        <taxon>Pseudomonadati</taxon>
        <taxon>Pseudomonadota</taxon>
        <taxon>Alphaproteobacteria</taxon>
        <taxon>Caulobacterales</taxon>
        <taxon>Caulobacteraceae</taxon>
        <taxon>Asticcacaulis</taxon>
    </lineage>
</organism>
<accession>A0ABT5IE44</accession>
<dbReference type="RefSeq" id="WP_272740932.1">
    <property type="nucleotide sequence ID" value="NZ_JAQQKW010000004.1"/>
</dbReference>
<dbReference type="SUPFAM" id="SSF46785">
    <property type="entry name" value="Winged helix' DNA-binding domain"/>
    <property type="match status" value="1"/>
</dbReference>
<dbReference type="PROSITE" id="PS50931">
    <property type="entry name" value="HTH_LYSR"/>
    <property type="match status" value="1"/>
</dbReference>
<evidence type="ECO:0000259" key="5">
    <source>
        <dbReference type="PROSITE" id="PS50931"/>
    </source>
</evidence>
<dbReference type="Proteomes" id="UP001216595">
    <property type="component" value="Unassembled WGS sequence"/>
</dbReference>
<evidence type="ECO:0000313" key="6">
    <source>
        <dbReference type="EMBL" id="MDC7694213.1"/>
    </source>
</evidence>
<dbReference type="Pfam" id="PF00126">
    <property type="entry name" value="HTH_1"/>
    <property type="match status" value="1"/>
</dbReference>
<dbReference type="Gene3D" id="3.40.190.290">
    <property type="match status" value="1"/>
</dbReference>
<dbReference type="EMBL" id="JAQQKW010000004">
    <property type="protein sequence ID" value="MDC7694213.1"/>
    <property type="molecule type" value="Genomic_DNA"/>
</dbReference>
<protein>
    <submittedName>
        <fullName evidence="6">LysR family transcriptional regulator</fullName>
    </submittedName>
</protein>
<evidence type="ECO:0000313" key="7">
    <source>
        <dbReference type="Proteomes" id="UP001216595"/>
    </source>
</evidence>
<name>A0ABT5IE44_9CAUL</name>
<dbReference type="InterPro" id="IPR005119">
    <property type="entry name" value="LysR_subst-bd"/>
</dbReference>
<dbReference type="SUPFAM" id="SSF53850">
    <property type="entry name" value="Periplasmic binding protein-like II"/>
    <property type="match status" value="1"/>
</dbReference>
<keyword evidence="3" id="KW-0238">DNA-binding</keyword>
<gene>
    <name evidence="6" type="ORF">PQU94_07950</name>
</gene>
<proteinExistence type="inferred from homology"/>